<feature type="chain" id="PRO_5032488571" evidence="1">
    <location>
        <begin position="21"/>
        <end position="99"/>
    </location>
</feature>
<proteinExistence type="predicted"/>
<organism evidence="2 3">
    <name type="scientific">Mytilus galloprovincialis</name>
    <name type="common">Mediterranean mussel</name>
    <dbReference type="NCBI Taxonomy" id="29158"/>
    <lineage>
        <taxon>Eukaryota</taxon>
        <taxon>Metazoa</taxon>
        <taxon>Spiralia</taxon>
        <taxon>Lophotrochozoa</taxon>
        <taxon>Mollusca</taxon>
        <taxon>Bivalvia</taxon>
        <taxon>Autobranchia</taxon>
        <taxon>Pteriomorphia</taxon>
        <taxon>Mytilida</taxon>
        <taxon>Mytiloidea</taxon>
        <taxon>Mytilidae</taxon>
        <taxon>Mytilinae</taxon>
        <taxon>Mytilus</taxon>
    </lineage>
</organism>
<dbReference type="AlphaFoldDB" id="A0A8B6H5H2"/>
<evidence type="ECO:0000256" key="1">
    <source>
        <dbReference type="SAM" id="SignalP"/>
    </source>
</evidence>
<keyword evidence="1" id="KW-0732">Signal</keyword>
<dbReference type="OrthoDB" id="6105122at2759"/>
<evidence type="ECO:0000313" key="2">
    <source>
        <dbReference type="EMBL" id="VDI74000.1"/>
    </source>
</evidence>
<comment type="caution">
    <text evidence="2">The sequence shown here is derived from an EMBL/GenBank/DDBJ whole genome shotgun (WGS) entry which is preliminary data.</text>
</comment>
<protein>
    <submittedName>
        <fullName evidence="2">Uncharacterized protein</fullName>
    </submittedName>
</protein>
<evidence type="ECO:0000313" key="3">
    <source>
        <dbReference type="Proteomes" id="UP000596742"/>
    </source>
</evidence>
<gene>
    <name evidence="2" type="ORF">MGAL_10B043519</name>
</gene>
<name>A0A8B6H5H2_MYTGA</name>
<reference evidence="2" key="1">
    <citation type="submission" date="2018-11" db="EMBL/GenBank/DDBJ databases">
        <authorList>
            <person name="Alioto T."/>
            <person name="Alioto T."/>
        </authorList>
    </citation>
    <scope>NUCLEOTIDE SEQUENCE</scope>
</reference>
<feature type="signal peptide" evidence="1">
    <location>
        <begin position="1"/>
        <end position="20"/>
    </location>
</feature>
<keyword evidence="3" id="KW-1185">Reference proteome</keyword>
<accession>A0A8B6H5H2</accession>
<sequence length="99" mass="11372">MKHRFVFIVFCAGLCCLVTGVPLNSLLSRERRHFAEFKTTDYATRIALERQFSKCRLIGCGLVDIVASGKKKRNSPFVGQFSDEKRQYLISKILEKARE</sequence>
<dbReference type="Proteomes" id="UP000596742">
    <property type="component" value="Unassembled WGS sequence"/>
</dbReference>
<dbReference type="EMBL" id="UYJE01009492">
    <property type="protein sequence ID" value="VDI74000.1"/>
    <property type="molecule type" value="Genomic_DNA"/>
</dbReference>